<keyword evidence="4 15" id="KW-1048">Host nucleus</keyword>
<dbReference type="Pfam" id="PF00513">
    <property type="entry name" value="Late_protein_L2"/>
    <property type="match status" value="2"/>
</dbReference>
<feature type="compositionally biased region" description="Low complexity" evidence="16">
    <location>
        <begin position="353"/>
        <end position="370"/>
    </location>
</feature>
<keyword evidence="12 15" id="KW-0238">DNA-binding</keyword>
<evidence type="ECO:0000313" key="18">
    <source>
        <dbReference type="Proteomes" id="UP000136359"/>
    </source>
</evidence>
<sequence>MVKRTRTVRPKRTKRASAEDLYRTCKQSGTCPPDVVRKIEHTTLADQILQYGSLGVFLGGLGIGTGSGTGGRTGYIPLGRPGNVPFRPPRPAEILPRPPAVVEDLFPSITEVSSSDSSLIPLVDLPTSGTIEPAAPPPIDGGSAVLDIGTESHVVTQHFHNPAYYAEEEAIGESSFAASSARTSTPLHRVPSAIRRGIQSFANYARGVQQVKVTDPNFLVKPSSLVTFTNPAFTAEQELAGSLYFDDVDIADAPDSDFADIFKLHRPAYSKAANKHVRVSRFGFRKGTIATRAGTNIGGRVHFFQDLSSIQTPEEIELLPLSAQPSQTDDIADTAFTGDMGIYDGETGLYFSSTPPSTTSSKPPTSSFTTYLPFSPQTPQLPTYNSTAMHSTTPYISPNSDAADVVIFSTPYYEYNYILDPSILFLLKRRRKLFV</sequence>
<dbReference type="GO" id="GO:0046718">
    <property type="term" value="P:symbiont entry into host cell"/>
    <property type="evidence" value="ECO:0007669"/>
    <property type="project" value="UniProtKB-KW"/>
</dbReference>
<feature type="disulfide bond" evidence="15">
    <location>
        <begin position="25"/>
        <end position="31"/>
    </location>
</feature>
<comment type="PTM">
    <text evidence="15">Highly phosphorylated.</text>
</comment>
<evidence type="ECO:0000256" key="7">
    <source>
        <dbReference type="ARBA" id="ARBA00022844"/>
    </source>
</evidence>
<evidence type="ECO:0000256" key="5">
    <source>
        <dbReference type="ARBA" id="ARBA00022581"/>
    </source>
</evidence>
<comment type="function">
    <text evidence="15">Minor protein of the capsid that localizes along the inner surface of the virion, within the central cavities beneath the L1 pentamers. Plays a role in capsid stabilization through interaction with the major capsid protein L1. Once the virion enters the host cell, L2 escorts the genomic DNA into the nucleus by promoting escape from the endosomal compartments and traffic through the host Golgi network. Mechanistically, the C-terminus of L2 possesses a cell-penetrating peptide that protudes from the host endosome, interacts with host cytoplasmic retromer cargo and thereby mediates the capsid delivery to the host trans-Golgi network. Plays a role through its interaction with host dynein in the intracellular microtubule-dependent transport of viral capsid toward the nucleus. Mediates the viral genome import into the nucleus through binding to host importins. Once within the nucleus, L2 localizes viral genomes to host PML bodies in order to activate early gene expression for establishment of infection. Later on, promotes late gene expression by interacting with the viral E2 protein and by inhibiting its transcriptional activation functions. During virion assembly, encapsidates the genome by direct interaction with the viral DNA.</text>
</comment>
<protein>
    <recommendedName>
        <fullName evidence="15">Minor capsid protein L2</fullName>
    </recommendedName>
</protein>
<accession>I3VR48</accession>
<keyword evidence="10" id="KW-1039">Host endosome</keyword>
<comment type="subunit">
    <text evidence="15">Interacts with major capsid protein L1. Interacts with E2; this interaction inhibits E2 transcriptional activity but not the DNA replication function E2. Interacts with host HSPA8; this interaction is required for L2 nuclear translocation. Interacts with host importins KPNB2 and KPNB3. Forms a complex with importin alpha2-beta1 heterodimers via interaction with the importin alpha2 adapter. Interacts with host DYNLT1; this interaction is essential for virus intracellular transport during entry. Interacts (via C-terminus) with host retromer subunits VPS35 AND VPS29.</text>
</comment>
<keyword evidence="2 15" id="KW-0597">Phosphoprotein</keyword>
<comment type="subcellular location">
    <subcellularLocation>
        <location evidence="15">Virion</location>
    </subcellularLocation>
    <subcellularLocation>
        <location evidence="15">Host nucleus</location>
    </subcellularLocation>
</comment>
<proteinExistence type="inferred from homology"/>
<reference evidence="17 18" key="1">
    <citation type="journal article" date="2012" name="J. Virol.">
        <title>Virome analysis for identification of novel Mammalian viruses in bat species from chinese provinces.</title>
        <authorList>
            <person name="Wu Z."/>
            <person name="Ren X."/>
            <person name="Yang L."/>
            <person name="Hu Y."/>
            <person name="Yang J."/>
            <person name="He G."/>
            <person name="Zhang J."/>
            <person name="Dong J."/>
            <person name="Sun L."/>
            <person name="Du J."/>
            <person name="Liu L."/>
            <person name="Xue Y."/>
            <person name="Wang J."/>
            <person name="Yang F."/>
            <person name="Zhang S."/>
            <person name="Jin Q."/>
        </authorList>
    </citation>
    <scope>NUCLEOTIDE SEQUENCE [LARGE SCALE GENOMIC DNA]</scope>
</reference>
<keyword evidence="9 15" id="KW-1177">Microtubular inwards viral transport</keyword>
<evidence type="ECO:0000256" key="2">
    <source>
        <dbReference type="ARBA" id="ARBA00022553"/>
    </source>
</evidence>
<dbReference type="GO" id="GO:0075521">
    <property type="term" value="P:microtubule-dependent intracellular transport of viral material towards nucleus"/>
    <property type="evidence" value="ECO:0007669"/>
    <property type="project" value="UniProtKB-UniRule"/>
</dbReference>
<gene>
    <name evidence="15" type="primary">L2</name>
</gene>
<feature type="region of interest" description="Disordered" evidence="16">
    <location>
        <begin position="353"/>
        <end position="372"/>
    </location>
</feature>
<dbReference type="GO" id="GO:0003677">
    <property type="term" value="F:DNA binding"/>
    <property type="evidence" value="ECO:0007669"/>
    <property type="project" value="UniProtKB-UniRule"/>
</dbReference>
<evidence type="ECO:0000256" key="15">
    <source>
        <dbReference type="HAMAP-Rule" id="MF_04003"/>
    </source>
</evidence>
<keyword evidence="7 15" id="KW-0946">Virion</keyword>
<evidence type="ECO:0000256" key="10">
    <source>
        <dbReference type="ARBA" id="ARBA00023046"/>
    </source>
</evidence>
<dbReference type="GO" id="GO:0075732">
    <property type="term" value="P:viral penetration into host nucleus"/>
    <property type="evidence" value="ECO:0007669"/>
    <property type="project" value="UniProtKB-KW"/>
</dbReference>
<evidence type="ECO:0000256" key="11">
    <source>
        <dbReference type="ARBA" id="ARBA00023120"/>
    </source>
</evidence>
<dbReference type="EMBL" id="JQ814847">
    <property type="protein sequence ID" value="AFK84993.1"/>
    <property type="molecule type" value="Genomic_DNA"/>
</dbReference>
<evidence type="ECO:0000256" key="14">
    <source>
        <dbReference type="ARBA" id="ARBA00023296"/>
    </source>
</evidence>
<keyword evidence="13 15" id="KW-1015">Disulfide bond</keyword>
<dbReference type="GO" id="GO:0043657">
    <property type="term" value="C:host cell"/>
    <property type="evidence" value="ECO:0007669"/>
    <property type="project" value="GOC"/>
</dbReference>
<dbReference type="GO" id="GO:0005198">
    <property type="term" value="F:structural molecule activity"/>
    <property type="evidence" value="ECO:0007669"/>
    <property type="project" value="UniProtKB-UniRule"/>
</dbReference>
<keyword evidence="11 15" id="KW-1176">Cytoplasmic inwards viral transport</keyword>
<evidence type="ECO:0000256" key="4">
    <source>
        <dbReference type="ARBA" id="ARBA00022562"/>
    </source>
</evidence>
<dbReference type="OrthoDB" id="8047at10239"/>
<organism evidence="17 18">
    <name type="scientific">Myotis ricketti papillomavirus 1</name>
    <dbReference type="NCBI Taxonomy" id="1195370"/>
    <lineage>
        <taxon>Viruses</taxon>
        <taxon>Monodnaviria</taxon>
        <taxon>Shotokuvirae</taxon>
        <taxon>Cossaviricota</taxon>
        <taxon>Papovaviricetes</taxon>
        <taxon>Zurhausenvirales</taxon>
        <taxon>Papillomaviridae</taxon>
        <taxon>Firstpapillomavirinae</taxon>
        <taxon>Treisiotapapillomavirus</taxon>
        <taxon>Treisiotapapillomavirus 1</taxon>
    </lineage>
</organism>
<evidence type="ECO:0000256" key="3">
    <source>
        <dbReference type="ARBA" id="ARBA00022561"/>
    </source>
</evidence>
<keyword evidence="5 15" id="KW-0945">Host-virus interaction</keyword>
<keyword evidence="8 15" id="KW-0426">Late protein</keyword>
<keyword evidence="6" id="KW-1040">Host Golgi apparatus</keyword>
<comment type="similarity">
    <text evidence="15">Belongs to the papillomaviridae L2 protein family.</text>
</comment>
<keyword evidence="14 15" id="KW-1160">Virus entry into host cell</keyword>
<evidence type="ECO:0000256" key="9">
    <source>
        <dbReference type="ARBA" id="ARBA00022952"/>
    </source>
</evidence>
<evidence type="ECO:0000256" key="6">
    <source>
        <dbReference type="ARBA" id="ARBA00022812"/>
    </source>
</evidence>
<dbReference type="InterPro" id="IPR000784">
    <property type="entry name" value="Late_L2"/>
</dbReference>
<keyword evidence="18" id="KW-1185">Reference proteome</keyword>
<dbReference type="GO" id="GO:0042025">
    <property type="term" value="C:host cell nucleus"/>
    <property type="evidence" value="ECO:0007669"/>
    <property type="project" value="UniProtKB-SubCell"/>
</dbReference>
<keyword evidence="1 15" id="KW-1163">Viral penetration into host nucleus</keyword>
<keyword evidence="3 15" id="KW-0167">Capsid protein</keyword>
<evidence type="ECO:0000256" key="16">
    <source>
        <dbReference type="SAM" id="MobiDB-lite"/>
    </source>
</evidence>
<dbReference type="Proteomes" id="UP000136359">
    <property type="component" value="Segment"/>
</dbReference>
<dbReference type="HAMAP" id="MF_04003">
    <property type="entry name" value="PPV_L2"/>
    <property type="match status" value="1"/>
</dbReference>
<evidence type="ECO:0000256" key="12">
    <source>
        <dbReference type="ARBA" id="ARBA00023125"/>
    </source>
</evidence>
<name>I3VR48_9PAPI</name>
<dbReference type="GO" id="GO:0019028">
    <property type="term" value="C:viral capsid"/>
    <property type="evidence" value="ECO:0007669"/>
    <property type="project" value="UniProtKB-UniRule"/>
</dbReference>
<evidence type="ECO:0000313" key="17">
    <source>
        <dbReference type="EMBL" id="AFK84993.1"/>
    </source>
</evidence>
<evidence type="ECO:0000256" key="1">
    <source>
        <dbReference type="ARBA" id="ARBA00022524"/>
    </source>
</evidence>
<evidence type="ECO:0000256" key="8">
    <source>
        <dbReference type="ARBA" id="ARBA00022921"/>
    </source>
</evidence>
<comment type="caution">
    <text evidence="15">Lacks conserved residue(s) required for the propagation of feature annotation.</text>
</comment>
<evidence type="ECO:0000256" key="13">
    <source>
        <dbReference type="ARBA" id="ARBA00023157"/>
    </source>
</evidence>